<dbReference type="HOGENOM" id="CLU_2378908_0_0_1"/>
<name>J3N8V5_ORYBR</name>
<feature type="region of interest" description="Disordered" evidence="1">
    <location>
        <begin position="41"/>
        <end position="83"/>
    </location>
</feature>
<organism evidence="2">
    <name type="scientific">Oryza brachyantha</name>
    <name type="common">malo sina</name>
    <dbReference type="NCBI Taxonomy" id="4533"/>
    <lineage>
        <taxon>Eukaryota</taxon>
        <taxon>Viridiplantae</taxon>
        <taxon>Streptophyta</taxon>
        <taxon>Embryophyta</taxon>
        <taxon>Tracheophyta</taxon>
        <taxon>Spermatophyta</taxon>
        <taxon>Magnoliopsida</taxon>
        <taxon>Liliopsida</taxon>
        <taxon>Poales</taxon>
        <taxon>Poaceae</taxon>
        <taxon>BOP clade</taxon>
        <taxon>Oryzoideae</taxon>
        <taxon>Oryzeae</taxon>
        <taxon>Oryzinae</taxon>
        <taxon>Oryza</taxon>
    </lineage>
</organism>
<sequence length="95" mass="10335">PALRAADHRSAAIPILRHRHLGQQRAILLRHSNNLTAAIHRPHPNHAATVPRLHGHGRKDPTSSSISPGSPRRQPQVAAVGGGKMRMALRLEKAK</sequence>
<dbReference type="Proteomes" id="UP000006038">
    <property type="component" value="Chromosome 11"/>
</dbReference>
<protein>
    <submittedName>
        <fullName evidence="2">Uncharacterized protein</fullName>
    </submittedName>
</protein>
<evidence type="ECO:0000256" key="1">
    <source>
        <dbReference type="SAM" id="MobiDB-lite"/>
    </source>
</evidence>
<evidence type="ECO:0000313" key="3">
    <source>
        <dbReference type="Proteomes" id="UP000006038"/>
    </source>
</evidence>
<reference evidence="2" key="2">
    <citation type="submission" date="2013-04" db="UniProtKB">
        <authorList>
            <consortium name="EnsemblPlants"/>
        </authorList>
    </citation>
    <scope>IDENTIFICATION</scope>
</reference>
<reference evidence="2" key="1">
    <citation type="journal article" date="2013" name="Nat. Commun.">
        <title>Whole-genome sequencing of Oryza brachyantha reveals mechanisms underlying Oryza genome evolution.</title>
        <authorList>
            <person name="Chen J."/>
            <person name="Huang Q."/>
            <person name="Gao D."/>
            <person name="Wang J."/>
            <person name="Lang Y."/>
            <person name="Liu T."/>
            <person name="Li B."/>
            <person name="Bai Z."/>
            <person name="Luis Goicoechea J."/>
            <person name="Liang C."/>
            <person name="Chen C."/>
            <person name="Zhang W."/>
            <person name="Sun S."/>
            <person name="Liao Y."/>
            <person name="Zhang X."/>
            <person name="Yang L."/>
            <person name="Song C."/>
            <person name="Wang M."/>
            <person name="Shi J."/>
            <person name="Liu G."/>
            <person name="Liu J."/>
            <person name="Zhou H."/>
            <person name="Zhou W."/>
            <person name="Yu Q."/>
            <person name="An N."/>
            <person name="Chen Y."/>
            <person name="Cai Q."/>
            <person name="Wang B."/>
            <person name="Liu B."/>
            <person name="Min J."/>
            <person name="Huang Y."/>
            <person name="Wu H."/>
            <person name="Li Z."/>
            <person name="Zhang Y."/>
            <person name="Yin Y."/>
            <person name="Song W."/>
            <person name="Jiang J."/>
            <person name="Jackson S.A."/>
            <person name="Wing R.A."/>
            <person name="Wang J."/>
            <person name="Chen M."/>
        </authorList>
    </citation>
    <scope>NUCLEOTIDE SEQUENCE [LARGE SCALE GENOMIC DNA]</scope>
    <source>
        <strain evidence="2">cv. IRGC 101232</strain>
    </source>
</reference>
<dbReference type="AlphaFoldDB" id="J3N8V5"/>
<keyword evidence="3" id="KW-1185">Reference proteome</keyword>
<accession>J3N8V5</accession>
<evidence type="ECO:0000313" key="2">
    <source>
        <dbReference type="EnsemblPlants" id="OB11G22410.1"/>
    </source>
</evidence>
<dbReference type="Gramene" id="OB11G22410.1">
    <property type="protein sequence ID" value="OB11G22410.1"/>
    <property type="gene ID" value="OB11G22410"/>
</dbReference>
<proteinExistence type="predicted"/>
<dbReference type="EnsemblPlants" id="OB11G22410.1">
    <property type="protein sequence ID" value="OB11G22410.1"/>
    <property type="gene ID" value="OB11G22410"/>
</dbReference>